<dbReference type="InterPro" id="IPR011042">
    <property type="entry name" value="6-blade_b-propeller_TolB-like"/>
</dbReference>
<reference evidence="5 6" key="1">
    <citation type="submission" date="2018-11" db="EMBL/GenBank/DDBJ databases">
        <title>Rhodococcus spongicola sp. nov. and Rhodococcus xishaensis sp. nov. from marine sponges.</title>
        <authorList>
            <person name="Li L."/>
            <person name="Lin H.W."/>
        </authorList>
    </citation>
    <scope>NUCLEOTIDE SEQUENCE [LARGE SCALE GENOMIC DNA]</scope>
    <source>
        <strain evidence="5 6">CCTCC AB2014297</strain>
    </source>
</reference>
<dbReference type="InterPro" id="IPR005511">
    <property type="entry name" value="SMP-30"/>
</dbReference>
<proteinExistence type="inferred from homology"/>
<feature type="domain" description="SMP-30/Gluconolactonase/LRE-like region" evidence="4">
    <location>
        <begin position="17"/>
        <end position="252"/>
    </location>
</feature>
<feature type="binding site" evidence="3">
    <location>
        <position position="100"/>
    </location>
    <ligand>
        <name>substrate</name>
    </ligand>
</feature>
<keyword evidence="3" id="KW-0479">Metal-binding</keyword>
<comment type="caution">
    <text evidence="5">The sequence shown here is derived from an EMBL/GenBank/DDBJ whole genome shotgun (WGS) entry which is preliminary data.</text>
</comment>
<evidence type="ECO:0000259" key="4">
    <source>
        <dbReference type="Pfam" id="PF08450"/>
    </source>
</evidence>
<name>A0A438BEK9_9NOCA</name>
<accession>A0A438BEK9</accession>
<dbReference type="Pfam" id="PF08450">
    <property type="entry name" value="SGL"/>
    <property type="match status" value="1"/>
</dbReference>
<keyword evidence="3" id="KW-0862">Zinc</keyword>
<feature type="binding site" evidence="3">
    <location>
        <position position="18"/>
    </location>
    <ligand>
        <name>a divalent metal cation</name>
        <dbReference type="ChEBI" id="CHEBI:60240"/>
    </ligand>
</feature>
<sequence length="283" mass="30062">MKTSTAQQLTGVVTHHGEGPVWLNGHGLVVLDMLAGDIVLLDEAGEVSRRINVGPVVAALRPRRGGGFVAGIERGFALLDNDWTVTDTIECWTDPSIRMNDGTCDPDGRFWCGSMSYDLVPGAGALWQLHPDGATTIAASGVGCSNGLAWTQSGNHAYYVDSLTNRIDMITVGSEGNILSRTPFLDTAGLGFPDGLAVDRADGVWLALFDAGRLVHVDRHGRLDAEITVPAGQVTACTFGGPRFDQLYITTSRYQLTEPEQGAGAVYIAEPPIGGFGPFAFRS</sequence>
<dbReference type="PANTHER" id="PTHR10907:SF47">
    <property type="entry name" value="REGUCALCIN"/>
    <property type="match status" value="1"/>
</dbReference>
<evidence type="ECO:0000313" key="5">
    <source>
        <dbReference type="EMBL" id="RVW09440.1"/>
    </source>
</evidence>
<gene>
    <name evidence="5" type="ORF">EGT67_11690</name>
</gene>
<dbReference type="PANTHER" id="PTHR10907">
    <property type="entry name" value="REGUCALCIN"/>
    <property type="match status" value="1"/>
</dbReference>
<dbReference type="EMBL" id="RKLP01000005">
    <property type="protein sequence ID" value="RVW09440.1"/>
    <property type="molecule type" value="Genomic_DNA"/>
</dbReference>
<dbReference type="InterPro" id="IPR013658">
    <property type="entry name" value="SGL"/>
</dbReference>
<dbReference type="PRINTS" id="PR01790">
    <property type="entry name" value="SMP30FAMILY"/>
</dbReference>
<dbReference type="Proteomes" id="UP000286208">
    <property type="component" value="Unassembled WGS sequence"/>
</dbReference>
<dbReference type="OrthoDB" id="2633250at2"/>
<protein>
    <submittedName>
        <fullName evidence="5">SMP-30/gluconolactonase/LRE family protein</fullName>
    </submittedName>
</protein>
<dbReference type="GO" id="GO:0019853">
    <property type="term" value="P:L-ascorbic acid biosynthetic process"/>
    <property type="evidence" value="ECO:0007669"/>
    <property type="project" value="TreeGrafter"/>
</dbReference>
<evidence type="ECO:0000313" key="6">
    <source>
        <dbReference type="Proteomes" id="UP000286208"/>
    </source>
</evidence>
<dbReference type="SUPFAM" id="SSF63829">
    <property type="entry name" value="Calcium-dependent phosphotriesterase"/>
    <property type="match status" value="1"/>
</dbReference>
<dbReference type="Gene3D" id="2.120.10.30">
    <property type="entry name" value="TolB, C-terminal domain"/>
    <property type="match status" value="1"/>
</dbReference>
<feature type="binding site" evidence="3">
    <location>
        <position position="194"/>
    </location>
    <ligand>
        <name>a divalent metal cation</name>
        <dbReference type="ChEBI" id="CHEBI:60240"/>
    </ligand>
</feature>
<feature type="binding site" evidence="3">
    <location>
        <position position="118"/>
    </location>
    <ligand>
        <name>substrate</name>
    </ligand>
</feature>
<evidence type="ECO:0000256" key="3">
    <source>
        <dbReference type="PIRSR" id="PIRSR605511-2"/>
    </source>
</evidence>
<dbReference type="RefSeq" id="WP_127916242.1">
    <property type="nucleotide sequence ID" value="NZ_RKLP01000005.1"/>
</dbReference>
<keyword evidence="6" id="KW-1185">Reference proteome</keyword>
<comment type="cofactor">
    <cofactor evidence="3">
        <name>Zn(2+)</name>
        <dbReference type="ChEBI" id="CHEBI:29105"/>
    </cofactor>
    <text evidence="3">Binds 1 divalent metal cation per subunit.</text>
</comment>
<feature type="binding site" evidence="3">
    <location>
        <position position="146"/>
    </location>
    <ligand>
        <name>a divalent metal cation</name>
        <dbReference type="ChEBI" id="CHEBI:60240"/>
    </ligand>
</feature>
<organism evidence="5 6">
    <name type="scientific">Prescottella agglutinans</name>
    <dbReference type="NCBI Taxonomy" id="1644129"/>
    <lineage>
        <taxon>Bacteria</taxon>
        <taxon>Bacillati</taxon>
        <taxon>Actinomycetota</taxon>
        <taxon>Actinomycetes</taxon>
        <taxon>Mycobacteriales</taxon>
        <taxon>Nocardiaceae</taxon>
        <taxon>Prescottella</taxon>
    </lineage>
</organism>
<dbReference type="AlphaFoldDB" id="A0A438BEK9"/>
<comment type="similarity">
    <text evidence="1">Belongs to the SMP-30/CGR1 family.</text>
</comment>
<feature type="binding site" evidence="3">
    <location>
        <position position="98"/>
    </location>
    <ligand>
        <name>substrate</name>
    </ligand>
</feature>
<evidence type="ECO:0000256" key="1">
    <source>
        <dbReference type="ARBA" id="ARBA00008853"/>
    </source>
</evidence>
<feature type="active site" description="Proton donor/acceptor" evidence="2">
    <location>
        <position position="194"/>
    </location>
</feature>
<dbReference type="GO" id="GO:0004341">
    <property type="term" value="F:gluconolactonase activity"/>
    <property type="evidence" value="ECO:0007669"/>
    <property type="project" value="TreeGrafter"/>
</dbReference>
<dbReference type="GO" id="GO:0005509">
    <property type="term" value="F:calcium ion binding"/>
    <property type="evidence" value="ECO:0007669"/>
    <property type="project" value="TreeGrafter"/>
</dbReference>
<evidence type="ECO:0000256" key="2">
    <source>
        <dbReference type="PIRSR" id="PIRSR605511-1"/>
    </source>
</evidence>